<comment type="caution">
    <text evidence="2">The sequence shown here is derived from an EMBL/GenBank/DDBJ whole genome shotgun (WGS) entry which is preliminary data.</text>
</comment>
<accession>A0ABQ2K7X1</accession>
<evidence type="ECO:0000313" key="2">
    <source>
        <dbReference type="EMBL" id="GGN74673.1"/>
    </source>
</evidence>
<name>A0ABQ2K7X1_9NOCA</name>
<reference evidence="3" key="1">
    <citation type="journal article" date="2019" name="Int. J. Syst. Evol. Microbiol.">
        <title>The Global Catalogue of Microorganisms (GCM) 10K type strain sequencing project: providing services to taxonomists for standard genome sequencing and annotation.</title>
        <authorList>
            <consortium name="The Broad Institute Genomics Platform"/>
            <consortium name="The Broad Institute Genome Sequencing Center for Infectious Disease"/>
            <person name="Wu L."/>
            <person name="Ma J."/>
        </authorList>
    </citation>
    <scope>NUCLEOTIDE SEQUENCE [LARGE SCALE GENOMIC DNA]</scope>
    <source>
        <strain evidence="3">CGMCC 4.7329</strain>
    </source>
</reference>
<dbReference type="EMBL" id="BMNE01000002">
    <property type="protein sequence ID" value="GGN74673.1"/>
    <property type="molecule type" value="Genomic_DNA"/>
</dbReference>
<evidence type="ECO:0000313" key="3">
    <source>
        <dbReference type="Proteomes" id="UP000658127"/>
    </source>
</evidence>
<protein>
    <recommendedName>
        <fullName evidence="1">TfoX C-terminal domain-containing protein</fullName>
    </recommendedName>
</protein>
<gene>
    <name evidence="2" type="ORF">GCM10011610_18430</name>
</gene>
<evidence type="ECO:0000259" key="1">
    <source>
        <dbReference type="Pfam" id="PF04994"/>
    </source>
</evidence>
<proteinExistence type="predicted"/>
<dbReference type="Proteomes" id="UP000658127">
    <property type="component" value="Unassembled WGS sequence"/>
</dbReference>
<feature type="domain" description="TfoX C-terminal" evidence="1">
    <location>
        <begin position="50"/>
        <end position="120"/>
    </location>
</feature>
<dbReference type="Gene3D" id="1.10.150.20">
    <property type="entry name" value="5' to 3' exonuclease, C-terminal subdomain"/>
    <property type="match status" value="1"/>
</dbReference>
<dbReference type="InterPro" id="IPR007077">
    <property type="entry name" value="TfoX_C"/>
</dbReference>
<organism evidence="2 3">
    <name type="scientific">Nocardia rhizosphaerihabitans</name>
    <dbReference type="NCBI Taxonomy" id="1691570"/>
    <lineage>
        <taxon>Bacteria</taxon>
        <taxon>Bacillati</taxon>
        <taxon>Actinomycetota</taxon>
        <taxon>Actinomycetes</taxon>
        <taxon>Mycobacteriales</taxon>
        <taxon>Nocardiaceae</taxon>
        <taxon>Nocardia</taxon>
    </lineage>
</organism>
<sequence>MTPFAGAECLFSPRGRPPDDLRAAVWSEAESVRGDAHLRIREYYGRGVELGHAAARMLAHADMHSLDDLTELGALESYRRLRAAEVKGLNLEMLWALEGALTYRDRRLIGPDLRRELIAALGPVTVPERIAPRRHRAPIRPTVRASRLARCE</sequence>
<keyword evidence="3" id="KW-1185">Reference proteome</keyword>
<dbReference type="Pfam" id="PF04994">
    <property type="entry name" value="TfoX_C"/>
    <property type="match status" value="1"/>
</dbReference>